<keyword evidence="2" id="KW-0732">Signal</keyword>
<evidence type="ECO:0000313" key="3">
    <source>
        <dbReference type="EMBL" id="MDE5413142.1"/>
    </source>
</evidence>
<feature type="coiled-coil region" evidence="1">
    <location>
        <begin position="161"/>
        <end position="205"/>
    </location>
</feature>
<dbReference type="Pfam" id="PF10368">
    <property type="entry name" value="YkyA"/>
    <property type="match status" value="1"/>
</dbReference>
<dbReference type="Gene3D" id="1.20.120.570">
    <property type="entry name" value="YkyA-like"/>
    <property type="match status" value="1"/>
</dbReference>
<comment type="caution">
    <text evidence="3">The sequence shown here is derived from an EMBL/GenBank/DDBJ whole genome shotgun (WGS) entry which is preliminary data.</text>
</comment>
<reference evidence="3" key="1">
    <citation type="submission" date="2024-05" db="EMBL/GenBank/DDBJ databases">
        <title>Alkalihalobacillus sp. strain MEB203 novel alkaliphilic bacterium from Lonar Lake, India.</title>
        <authorList>
            <person name="Joshi A."/>
            <person name="Thite S."/>
            <person name="Mengade P."/>
        </authorList>
    </citation>
    <scope>NUCLEOTIDE SEQUENCE</scope>
    <source>
        <strain evidence="3">MEB 203</strain>
    </source>
</reference>
<evidence type="ECO:0000256" key="1">
    <source>
        <dbReference type="SAM" id="Coils"/>
    </source>
</evidence>
<dbReference type="SUPFAM" id="SSF140423">
    <property type="entry name" value="MW0975(SA0943)-like"/>
    <property type="match status" value="1"/>
</dbReference>
<evidence type="ECO:0000256" key="2">
    <source>
        <dbReference type="SAM" id="SignalP"/>
    </source>
</evidence>
<gene>
    <name evidence="3" type="ORF">N7Z68_07065</name>
</gene>
<feature type="chain" id="PRO_5047531074" evidence="2">
    <location>
        <begin position="21"/>
        <end position="218"/>
    </location>
</feature>
<feature type="signal peptide" evidence="2">
    <location>
        <begin position="1"/>
        <end position="20"/>
    </location>
</feature>
<keyword evidence="4" id="KW-1185">Reference proteome</keyword>
<protein>
    <submittedName>
        <fullName evidence="3">YkyA family protein</fullName>
    </submittedName>
</protein>
<name>A0ABT5VEL4_9BACI</name>
<organism evidence="3 4">
    <name type="scientific">Alkalihalobacterium chitinilyticum</name>
    <dbReference type="NCBI Taxonomy" id="2980103"/>
    <lineage>
        <taxon>Bacteria</taxon>
        <taxon>Bacillati</taxon>
        <taxon>Bacillota</taxon>
        <taxon>Bacilli</taxon>
        <taxon>Bacillales</taxon>
        <taxon>Bacillaceae</taxon>
        <taxon>Alkalihalobacterium</taxon>
    </lineage>
</organism>
<dbReference type="Proteomes" id="UP001148125">
    <property type="component" value="Unassembled WGS sequence"/>
</dbReference>
<dbReference type="InterPro" id="IPR019454">
    <property type="entry name" value="Lipoprot_YkyA-like"/>
</dbReference>
<keyword evidence="1" id="KW-0175">Coiled coil</keyword>
<dbReference type="RefSeq" id="WP_275117756.1">
    <property type="nucleotide sequence ID" value="NZ_JAOTPO010000003.1"/>
</dbReference>
<dbReference type="PROSITE" id="PS51257">
    <property type="entry name" value="PROKAR_LIPOPROTEIN"/>
    <property type="match status" value="1"/>
</dbReference>
<evidence type="ECO:0000313" key="4">
    <source>
        <dbReference type="Proteomes" id="UP001148125"/>
    </source>
</evidence>
<proteinExistence type="predicted"/>
<dbReference type="InterPro" id="IPR036785">
    <property type="entry name" value="YkyA-like_sf"/>
</dbReference>
<accession>A0ABT5VEL4</accession>
<dbReference type="EMBL" id="JAOTPO010000003">
    <property type="protein sequence ID" value="MDE5413142.1"/>
    <property type="molecule type" value="Genomic_DNA"/>
</dbReference>
<sequence length="218" mass="25858">MKLKHFGLILSITMVMFLAACGNNPAENMYTHMEKAVVLEEVFEQQQEPLIIAEKKEHELYEQIIKLGMSEYEEIVDLSQQAIAIVQERKQLMDKEKMSIEAGYEEFLKIEAEIEELKDEELKNFALQLKETMTNRFESYQVLYDEYDMALSLDEELYTMLQQEDLTIDELQEKIDEINEAYERVMEAKDVFNEYTEAYNEEKKEFYTLAELDITFVD</sequence>